<dbReference type="InterPro" id="IPR029083">
    <property type="entry name" value="Imm32"/>
</dbReference>
<proteinExistence type="predicted"/>
<evidence type="ECO:0000313" key="1">
    <source>
        <dbReference type="EMBL" id="GGN06293.1"/>
    </source>
</evidence>
<dbReference type="Proteomes" id="UP000597656">
    <property type="component" value="Unassembled WGS sequence"/>
</dbReference>
<dbReference type="RefSeq" id="WP_189157438.1">
    <property type="nucleotide sequence ID" value="NZ_BMNC01000007.1"/>
</dbReference>
<reference evidence="2" key="1">
    <citation type="journal article" date="2019" name="Int. J. Syst. Evol. Microbiol.">
        <title>The Global Catalogue of Microorganisms (GCM) 10K type strain sequencing project: providing services to taxonomists for standard genome sequencing and annotation.</title>
        <authorList>
            <consortium name="The Broad Institute Genomics Platform"/>
            <consortium name="The Broad Institute Genome Sequencing Center for Infectious Disease"/>
            <person name="Wu L."/>
            <person name="Ma J."/>
        </authorList>
    </citation>
    <scope>NUCLEOTIDE SEQUENCE [LARGE SCALE GENOMIC DNA]</scope>
    <source>
        <strain evidence="2">CGMCC 4.7319</strain>
    </source>
</reference>
<name>A0ABQ2IBL7_9PSEU</name>
<protein>
    <submittedName>
        <fullName evidence="1">Uncharacterized protein</fullName>
    </submittedName>
</protein>
<organism evidence="1 2">
    <name type="scientific">Lentzea pudingi</name>
    <dbReference type="NCBI Taxonomy" id="1789439"/>
    <lineage>
        <taxon>Bacteria</taxon>
        <taxon>Bacillati</taxon>
        <taxon>Actinomycetota</taxon>
        <taxon>Actinomycetes</taxon>
        <taxon>Pseudonocardiales</taxon>
        <taxon>Pseudonocardiaceae</taxon>
        <taxon>Lentzea</taxon>
    </lineage>
</organism>
<sequence length="127" mass="13735">MNDLPEISYAAKTNECEIAGSTTCFERIADLIDSGTGRIAAAVHDPAPYDAAPAKLTVRRTEGLVRVLVSDDEVVIEGGAESLAVLADSLRGPVDLVNGSYHVHIEYFPDHFYLAEDSHPLVVRWVA</sequence>
<accession>A0ABQ2IBL7</accession>
<comment type="caution">
    <text evidence="1">The sequence shown here is derived from an EMBL/GenBank/DDBJ whole genome shotgun (WGS) entry which is preliminary data.</text>
</comment>
<keyword evidence="2" id="KW-1185">Reference proteome</keyword>
<evidence type="ECO:0000313" key="2">
    <source>
        <dbReference type="Proteomes" id="UP000597656"/>
    </source>
</evidence>
<gene>
    <name evidence="1" type="ORF">GCM10011609_52240</name>
</gene>
<dbReference type="EMBL" id="BMNC01000007">
    <property type="protein sequence ID" value="GGN06293.1"/>
    <property type="molecule type" value="Genomic_DNA"/>
</dbReference>
<dbReference type="Pfam" id="PF15566">
    <property type="entry name" value="Imm32"/>
    <property type="match status" value="1"/>
</dbReference>